<keyword evidence="3" id="KW-1185">Reference proteome</keyword>
<gene>
    <name evidence="2" type="ORF">CH362_05245</name>
</gene>
<name>A0A2M9YDU6_9LEPT</name>
<protein>
    <submittedName>
        <fullName evidence="2">Uncharacterized protein</fullName>
    </submittedName>
</protein>
<evidence type="ECO:0000313" key="3">
    <source>
        <dbReference type="Proteomes" id="UP000231926"/>
    </source>
</evidence>
<sequence length="64" mass="6910">MLEFQRGYGDRPHPGSGGGGGLVGEAISLYIKIPEIATQIPTYSACWNSNIELLTNLRGIEIPH</sequence>
<reference evidence="2 3" key="1">
    <citation type="submission" date="2017-07" db="EMBL/GenBank/DDBJ databases">
        <title>Leptospira spp. isolated from tropical soils.</title>
        <authorList>
            <person name="Thibeaux R."/>
            <person name="Iraola G."/>
            <person name="Ferres I."/>
            <person name="Bierque E."/>
            <person name="Girault D."/>
            <person name="Soupe-Gilbert M.-E."/>
            <person name="Picardeau M."/>
            <person name="Goarant C."/>
        </authorList>
    </citation>
    <scope>NUCLEOTIDE SEQUENCE [LARGE SCALE GENOMIC DNA]</scope>
    <source>
        <strain evidence="2 3">FH4-C-A2</strain>
    </source>
</reference>
<comment type="caution">
    <text evidence="2">The sequence shown here is derived from an EMBL/GenBank/DDBJ whole genome shotgun (WGS) entry which is preliminary data.</text>
</comment>
<evidence type="ECO:0000256" key="1">
    <source>
        <dbReference type="SAM" id="MobiDB-lite"/>
    </source>
</evidence>
<organism evidence="2 3">
    <name type="scientific">Leptospira saintgironsiae</name>
    <dbReference type="NCBI Taxonomy" id="2023183"/>
    <lineage>
        <taxon>Bacteria</taxon>
        <taxon>Pseudomonadati</taxon>
        <taxon>Spirochaetota</taxon>
        <taxon>Spirochaetia</taxon>
        <taxon>Leptospirales</taxon>
        <taxon>Leptospiraceae</taxon>
        <taxon>Leptospira</taxon>
    </lineage>
</organism>
<evidence type="ECO:0000313" key="2">
    <source>
        <dbReference type="EMBL" id="PJZ49735.1"/>
    </source>
</evidence>
<dbReference type="AlphaFoldDB" id="A0A2M9YDU6"/>
<dbReference type="EMBL" id="NPDR01000002">
    <property type="protein sequence ID" value="PJZ49735.1"/>
    <property type="molecule type" value="Genomic_DNA"/>
</dbReference>
<dbReference type="Proteomes" id="UP000231926">
    <property type="component" value="Unassembled WGS sequence"/>
</dbReference>
<accession>A0A2M9YDU6</accession>
<feature type="region of interest" description="Disordered" evidence="1">
    <location>
        <begin position="1"/>
        <end position="20"/>
    </location>
</feature>
<proteinExistence type="predicted"/>